<proteinExistence type="predicted"/>
<reference evidence="2" key="2">
    <citation type="submission" date="2023-06" db="EMBL/GenBank/DDBJ databases">
        <authorList>
            <consortium name="Lawrence Berkeley National Laboratory"/>
            <person name="Mondo S.J."/>
            <person name="Hensen N."/>
            <person name="Bonometti L."/>
            <person name="Westerberg I."/>
            <person name="Brannstrom I.O."/>
            <person name="Guillou S."/>
            <person name="Cros-Aarteil S."/>
            <person name="Calhoun S."/>
            <person name="Haridas S."/>
            <person name="Kuo A."/>
            <person name="Pangilinan J."/>
            <person name="Riley R."/>
            <person name="Labutti K."/>
            <person name="Andreopoulos B."/>
            <person name="Lipzen A."/>
            <person name="Chen C."/>
            <person name="Yanf M."/>
            <person name="Daum C."/>
            <person name="Ng V."/>
            <person name="Clum A."/>
            <person name="Steindorff A."/>
            <person name="Ohm R."/>
            <person name="Martin F."/>
            <person name="Silar P."/>
            <person name="Natvig D."/>
            <person name="Lalanne C."/>
            <person name="Gautier V."/>
            <person name="Ament-Velasquez S.L."/>
            <person name="Kruys A."/>
            <person name="Hutchinson M.I."/>
            <person name="Powell A.J."/>
            <person name="Barry K."/>
            <person name="Miller A.N."/>
            <person name="Grigoriev I.V."/>
            <person name="Debuchy R."/>
            <person name="Gladieux P."/>
            <person name="Thoren M.H."/>
            <person name="Johannesson H."/>
        </authorList>
    </citation>
    <scope>NUCLEOTIDE SEQUENCE</scope>
    <source>
        <strain evidence="2">CBS 333.67</strain>
    </source>
</reference>
<accession>A0AAJ0GN76</accession>
<evidence type="ECO:0000259" key="1">
    <source>
        <dbReference type="PROSITE" id="PS51186"/>
    </source>
</evidence>
<dbReference type="InterPro" id="IPR000182">
    <property type="entry name" value="GNAT_dom"/>
</dbReference>
<evidence type="ECO:0000313" key="3">
    <source>
        <dbReference type="Proteomes" id="UP001273166"/>
    </source>
</evidence>
<reference evidence="2" key="1">
    <citation type="journal article" date="2023" name="Mol. Phylogenet. Evol.">
        <title>Genome-scale phylogeny and comparative genomics of the fungal order Sordariales.</title>
        <authorList>
            <person name="Hensen N."/>
            <person name="Bonometti L."/>
            <person name="Westerberg I."/>
            <person name="Brannstrom I.O."/>
            <person name="Guillou S."/>
            <person name="Cros-Aarteil S."/>
            <person name="Calhoun S."/>
            <person name="Haridas S."/>
            <person name="Kuo A."/>
            <person name="Mondo S."/>
            <person name="Pangilinan J."/>
            <person name="Riley R."/>
            <person name="LaButti K."/>
            <person name="Andreopoulos B."/>
            <person name="Lipzen A."/>
            <person name="Chen C."/>
            <person name="Yan M."/>
            <person name="Daum C."/>
            <person name="Ng V."/>
            <person name="Clum A."/>
            <person name="Steindorff A."/>
            <person name="Ohm R.A."/>
            <person name="Martin F."/>
            <person name="Silar P."/>
            <person name="Natvig D.O."/>
            <person name="Lalanne C."/>
            <person name="Gautier V."/>
            <person name="Ament-Velasquez S.L."/>
            <person name="Kruys A."/>
            <person name="Hutchinson M.I."/>
            <person name="Powell A.J."/>
            <person name="Barry K."/>
            <person name="Miller A.N."/>
            <person name="Grigoriev I.V."/>
            <person name="Debuchy R."/>
            <person name="Gladieux P."/>
            <person name="Hiltunen Thoren M."/>
            <person name="Johannesson H."/>
        </authorList>
    </citation>
    <scope>NUCLEOTIDE SEQUENCE</scope>
    <source>
        <strain evidence="2">CBS 333.67</strain>
    </source>
</reference>
<gene>
    <name evidence="2" type="ORF">B0T15DRAFT_262035</name>
</gene>
<feature type="domain" description="N-acetyltransferase" evidence="1">
    <location>
        <begin position="55"/>
        <end position="209"/>
    </location>
</feature>
<evidence type="ECO:0000313" key="2">
    <source>
        <dbReference type="EMBL" id="KAK3303036.1"/>
    </source>
</evidence>
<name>A0AAJ0GN76_9PEZI</name>
<dbReference type="EMBL" id="JAUDZG010000006">
    <property type="protein sequence ID" value="KAK3303036.1"/>
    <property type="molecule type" value="Genomic_DNA"/>
</dbReference>
<comment type="caution">
    <text evidence="2">The sequence shown here is derived from an EMBL/GenBank/DDBJ whole genome shotgun (WGS) entry which is preliminary data.</text>
</comment>
<dbReference type="RefSeq" id="XP_062718816.1">
    <property type="nucleotide sequence ID" value="XM_062863350.1"/>
</dbReference>
<dbReference type="Proteomes" id="UP001273166">
    <property type="component" value="Unassembled WGS sequence"/>
</dbReference>
<dbReference type="Pfam" id="PF13508">
    <property type="entry name" value="Acetyltransf_7"/>
    <property type="match status" value="1"/>
</dbReference>
<dbReference type="GO" id="GO:0016747">
    <property type="term" value="F:acyltransferase activity, transferring groups other than amino-acyl groups"/>
    <property type="evidence" value="ECO:0007669"/>
    <property type="project" value="InterPro"/>
</dbReference>
<organism evidence="2 3">
    <name type="scientific">Chaetomium strumarium</name>
    <dbReference type="NCBI Taxonomy" id="1170767"/>
    <lineage>
        <taxon>Eukaryota</taxon>
        <taxon>Fungi</taxon>
        <taxon>Dikarya</taxon>
        <taxon>Ascomycota</taxon>
        <taxon>Pezizomycotina</taxon>
        <taxon>Sordariomycetes</taxon>
        <taxon>Sordariomycetidae</taxon>
        <taxon>Sordariales</taxon>
        <taxon>Chaetomiaceae</taxon>
        <taxon>Chaetomium</taxon>
    </lineage>
</organism>
<dbReference type="CDD" id="cd04301">
    <property type="entry name" value="NAT_SF"/>
    <property type="match status" value="1"/>
</dbReference>
<protein>
    <recommendedName>
        <fullName evidence="1">N-acetyltransferase domain-containing protein</fullName>
    </recommendedName>
</protein>
<dbReference type="AlphaFoldDB" id="A0AAJ0GN76"/>
<sequence>MIAHEAPAPTAKAGSQRVQISIPQASVADNAPLVARLTDLINAVYTETEEGLFAPSYRRTSRDEVRQLLKRRELALAFLLPVSLASPCRCDPPEAEAPVSDAETVIGCIRIVSLSPTHGDFGMLACDAAYRGRGAGRALVEFAEEHCRVALGKTAMQCELLVSRAFDHPFKARNQAWYERMGYRVVGRLDFAAEHPHLAGHLVTEGELRVFEKTLVV</sequence>
<dbReference type="GeneID" id="87882179"/>
<keyword evidence="3" id="KW-1185">Reference proteome</keyword>
<dbReference type="InterPro" id="IPR016181">
    <property type="entry name" value="Acyl_CoA_acyltransferase"/>
</dbReference>
<dbReference type="PROSITE" id="PS51186">
    <property type="entry name" value="GNAT"/>
    <property type="match status" value="1"/>
</dbReference>
<dbReference type="Gene3D" id="3.40.630.30">
    <property type="match status" value="1"/>
</dbReference>
<dbReference type="SUPFAM" id="SSF55729">
    <property type="entry name" value="Acyl-CoA N-acyltransferases (Nat)"/>
    <property type="match status" value="1"/>
</dbReference>